<evidence type="ECO:0000313" key="2">
    <source>
        <dbReference type="EMBL" id="CAD8851227.1"/>
    </source>
</evidence>
<name>A0A7S1AE62_NOCSC</name>
<dbReference type="EMBL" id="HBFQ01036258">
    <property type="protein sequence ID" value="CAD8851227.1"/>
    <property type="molecule type" value="Transcribed_RNA"/>
</dbReference>
<accession>A0A7S1AE62</accession>
<dbReference type="AlphaFoldDB" id="A0A7S1AE62"/>
<gene>
    <name evidence="2" type="ORF">NSCI0253_LOCUS25577</name>
</gene>
<feature type="compositionally biased region" description="Polar residues" evidence="1">
    <location>
        <begin position="10"/>
        <end position="27"/>
    </location>
</feature>
<feature type="compositionally biased region" description="Basic and acidic residues" evidence="1">
    <location>
        <begin position="42"/>
        <end position="52"/>
    </location>
</feature>
<reference evidence="2" key="1">
    <citation type="submission" date="2021-01" db="EMBL/GenBank/DDBJ databases">
        <authorList>
            <person name="Corre E."/>
            <person name="Pelletier E."/>
            <person name="Niang G."/>
            <person name="Scheremetjew M."/>
            <person name="Finn R."/>
            <person name="Kale V."/>
            <person name="Holt S."/>
            <person name="Cochrane G."/>
            <person name="Meng A."/>
            <person name="Brown T."/>
            <person name="Cohen L."/>
        </authorList>
    </citation>
    <scope>NUCLEOTIDE SEQUENCE</scope>
</reference>
<feature type="region of interest" description="Disordered" evidence="1">
    <location>
        <begin position="1"/>
        <end position="52"/>
    </location>
</feature>
<organism evidence="2">
    <name type="scientific">Noctiluca scintillans</name>
    <name type="common">Sea sparkle</name>
    <name type="synonym">Red tide dinoflagellate</name>
    <dbReference type="NCBI Taxonomy" id="2966"/>
    <lineage>
        <taxon>Eukaryota</taxon>
        <taxon>Sar</taxon>
        <taxon>Alveolata</taxon>
        <taxon>Dinophyceae</taxon>
        <taxon>Noctilucales</taxon>
        <taxon>Noctilucaceae</taxon>
        <taxon>Noctiluca</taxon>
    </lineage>
</organism>
<evidence type="ECO:0000256" key="1">
    <source>
        <dbReference type="SAM" id="MobiDB-lite"/>
    </source>
</evidence>
<proteinExistence type="predicted"/>
<sequence>MVDEDDEVVQASSGTLPAVSVTSSGLQKSRLRSPQAVATPKTEVRADTEQSEHTDGILTAVLRIALEGAAESIEGCSTPSFGTWNEETAAA</sequence>
<protein>
    <submittedName>
        <fullName evidence="2">Uncharacterized protein</fullName>
    </submittedName>
</protein>